<dbReference type="AlphaFoldDB" id="A0A0D2CA58"/>
<dbReference type="EMBL" id="KN847317">
    <property type="protein sequence ID" value="KIW61871.1"/>
    <property type="molecule type" value="Genomic_DNA"/>
</dbReference>
<dbReference type="InterPro" id="IPR051603">
    <property type="entry name" value="Zinc-ADH_QOR/CCCR"/>
</dbReference>
<dbReference type="GeneID" id="25323850"/>
<evidence type="ECO:0000313" key="3">
    <source>
        <dbReference type="EMBL" id="KIW61871.1"/>
    </source>
</evidence>
<feature type="domain" description="Alcohol dehydrogenase-like N-terminal" evidence="2">
    <location>
        <begin position="41"/>
        <end position="83"/>
    </location>
</feature>
<proteinExistence type="predicted"/>
<protein>
    <recommendedName>
        <fullName evidence="2">Alcohol dehydrogenase-like N-terminal domain-containing protein</fullName>
    </recommendedName>
</protein>
<name>A0A0D2CA58_9EURO</name>
<dbReference type="Proteomes" id="UP000054342">
    <property type="component" value="Unassembled WGS sequence"/>
</dbReference>
<keyword evidence="1" id="KW-0521">NADP</keyword>
<reference evidence="3 4" key="1">
    <citation type="submission" date="2015-01" db="EMBL/GenBank/DDBJ databases">
        <title>The Genome Sequence of Exophiala xenobiotica CBS118157.</title>
        <authorList>
            <consortium name="The Broad Institute Genomics Platform"/>
            <person name="Cuomo C."/>
            <person name="de Hoog S."/>
            <person name="Gorbushina A."/>
            <person name="Stielow B."/>
            <person name="Teixiera M."/>
            <person name="Abouelleil A."/>
            <person name="Chapman S.B."/>
            <person name="Priest M."/>
            <person name="Young S.K."/>
            <person name="Wortman J."/>
            <person name="Nusbaum C."/>
            <person name="Birren B."/>
        </authorList>
    </citation>
    <scope>NUCLEOTIDE SEQUENCE [LARGE SCALE GENOMIC DNA]</scope>
    <source>
        <strain evidence="3 4">CBS 118157</strain>
    </source>
</reference>
<dbReference type="PANTHER" id="PTHR44154:SF1">
    <property type="entry name" value="QUINONE OXIDOREDUCTASE"/>
    <property type="match status" value="1"/>
</dbReference>
<dbReference type="InterPro" id="IPR011032">
    <property type="entry name" value="GroES-like_sf"/>
</dbReference>
<sequence>MKAIGVEQYGDAQNLISKAVPKQESPQGYDLLARDDYPDYYDRVPRPFQIFGFDGAGIIEAAGPDVKDFKPGDEVFYSGNAEYQLVESRSVAKKPKALSFVEAAALPLTYITAYEALVECMEIEPGEQSALLVFARSSASDTIYD</sequence>
<dbReference type="PANTHER" id="PTHR44154">
    <property type="entry name" value="QUINONE OXIDOREDUCTASE"/>
    <property type="match status" value="1"/>
</dbReference>
<dbReference type="Pfam" id="PF08240">
    <property type="entry name" value="ADH_N"/>
    <property type="match status" value="1"/>
</dbReference>
<evidence type="ECO:0000313" key="4">
    <source>
        <dbReference type="Proteomes" id="UP000054342"/>
    </source>
</evidence>
<dbReference type="OrthoDB" id="191139at2759"/>
<organism evidence="3 4">
    <name type="scientific">Exophiala xenobiotica</name>
    <dbReference type="NCBI Taxonomy" id="348802"/>
    <lineage>
        <taxon>Eukaryota</taxon>
        <taxon>Fungi</taxon>
        <taxon>Dikarya</taxon>
        <taxon>Ascomycota</taxon>
        <taxon>Pezizomycotina</taxon>
        <taxon>Eurotiomycetes</taxon>
        <taxon>Chaetothyriomycetidae</taxon>
        <taxon>Chaetothyriales</taxon>
        <taxon>Herpotrichiellaceae</taxon>
        <taxon>Exophiala</taxon>
    </lineage>
</organism>
<dbReference type="SUPFAM" id="SSF50129">
    <property type="entry name" value="GroES-like"/>
    <property type="match status" value="1"/>
</dbReference>
<dbReference type="HOGENOM" id="CLU_026673_21_0_1"/>
<dbReference type="Gene3D" id="3.90.180.10">
    <property type="entry name" value="Medium-chain alcohol dehydrogenases, catalytic domain"/>
    <property type="match status" value="1"/>
</dbReference>
<evidence type="ECO:0000256" key="1">
    <source>
        <dbReference type="ARBA" id="ARBA00022857"/>
    </source>
</evidence>
<gene>
    <name evidence="3" type="ORF">PV05_01942</name>
</gene>
<dbReference type="Gene3D" id="3.40.50.720">
    <property type="entry name" value="NAD(P)-binding Rossmann-like Domain"/>
    <property type="match status" value="1"/>
</dbReference>
<accession>A0A0D2CA58</accession>
<dbReference type="STRING" id="348802.A0A0D2CA58"/>
<keyword evidence="4" id="KW-1185">Reference proteome</keyword>
<dbReference type="RefSeq" id="XP_013322455.1">
    <property type="nucleotide sequence ID" value="XM_013467001.1"/>
</dbReference>
<evidence type="ECO:0000259" key="2">
    <source>
        <dbReference type="Pfam" id="PF08240"/>
    </source>
</evidence>
<dbReference type="InterPro" id="IPR013154">
    <property type="entry name" value="ADH-like_N"/>
</dbReference>